<evidence type="ECO:0000256" key="3">
    <source>
        <dbReference type="SAM" id="MobiDB-lite"/>
    </source>
</evidence>
<evidence type="ECO:0000259" key="4">
    <source>
        <dbReference type="SMART" id="SM00233"/>
    </source>
</evidence>
<dbReference type="InterPro" id="IPR001849">
    <property type="entry name" value="PH_domain"/>
</dbReference>
<evidence type="ECO:0000256" key="2">
    <source>
        <dbReference type="ARBA" id="ARBA00023002"/>
    </source>
</evidence>
<dbReference type="PANTHER" id="PTHR10742">
    <property type="entry name" value="FLAVIN MONOAMINE OXIDASE"/>
    <property type="match status" value="1"/>
</dbReference>
<dbReference type="Gene3D" id="3.50.50.60">
    <property type="entry name" value="FAD/NAD(P)-binding domain"/>
    <property type="match status" value="2"/>
</dbReference>
<evidence type="ECO:0000313" key="5">
    <source>
        <dbReference type="EMBL" id="EGD74274.1"/>
    </source>
</evidence>
<dbReference type="GO" id="GO:0003682">
    <property type="term" value="F:chromatin binding"/>
    <property type="evidence" value="ECO:0007669"/>
    <property type="project" value="TreeGrafter"/>
</dbReference>
<dbReference type="OrthoDB" id="9982100at2759"/>
<dbReference type="STRING" id="946362.F2UCG7"/>
<dbReference type="InterPro" id="IPR036188">
    <property type="entry name" value="FAD/NAD-bd_sf"/>
</dbReference>
<keyword evidence="6" id="KW-1185">Reference proteome</keyword>
<keyword evidence="2" id="KW-0560">Oxidoreductase</keyword>
<dbReference type="eggNOG" id="KOG0685">
    <property type="taxonomic scope" value="Eukaryota"/>
</dbReference>
<dbReference type="Pfam" id="PF01593">
    <property type="entry name" value="Amino_oxidase"/>
    <property type="match status" value="2"/>
</dbReference>
<dbReference type="InterPro" id="IPR011993">
    <property type="entry name" value="PH-like_dom_sf"/>
</dbReference>
<dbReference type="InterPro" id="IPR050281">
    <property type="entry name" value="Flavin_monoamine_oxidase"/>
</dbReference>
<proteinExistence type="inferred from homology"/>
<dbReference type="OMA" id="WFLERIP"/>
<evidence type="ECO:0000313" key="6">
    <source>
        <dbReference type="Proteomes" id="UP000007799"/>
    </source>
</evidence>
<dbReference type="AlphaFoldDB" id="F2UCG7"/>
<dbReference type="GO" id="GO:0006338">
    <property type="term" value="P:chromatin remodeling"/>
    <property type="evidence" value="ECO:0007669"/>
    <property type="project" value="TreeGrafter"/>
</dbReference>
<sequence>MEHQRLVFEGWAWKQGKVNKAFRHRFFKLHKDGHVAYFAGPDAIKPKGVFQLTHESTVLSPEDLLSPEDAEEPGSEHTPHTQDSSASGNAHDAADNETANPSDTATAVTATAAPHDGLGRSSSGKQRVHRTLSGGTVTWPKNSQADARIGIVTAKRVFYLQLDTVGRRTDFQTHFQTVIDGLQPVPTANLTVKGKDEEEAGGAHMRHDVKHQQHGDIEDQHEYIDETADVDHEETSDERNEFFQRPYHKVVIVGAGLAGIAAATHLREAHGIADVLVLEATPRPGGRVRAMQLPTLSKVYLDAGGCELYGTHDNDLVSMAREVACDVFELADPARKELDVGISRAGEVVGEDEIEDAMDVYTELMEQIRDDIEDIHTAHEDRGSALPKDRSVASRLARAIRTTDDCRELSARARQLLGYFRTREEAQHVAAFSALSRNWFLERIPLPGRPLLVRDLAHVVHDLAKRAHVKYNQPVTHIAEEDNTIEVNGKDVTAHMKVRNRHGRDVLCDFVLVTVPVRSEALSDEDVAPLLTEELKRMFPNGSEEDVTPLCCRMTRWSRHPHIHGAASFIKVNGSGEDMDAYAAPVESTTGANPRLFFAGEGTERSHHGTLHGAVISAKKQVDRMAASMLHRSINTTKAVAKKASLVTISVNGSSSQSEI</sequence>
<feature type="compositionally biased region" description="Low complexity" evidence="3">
    <location>
        <begin position="104"/>
        <end position="113"/>
    </location>
</feature>
<dbReference type="GeneID" id="16073749"/>
<dbReference type="GO" id="GO:0050660">
    <property type="term" value="F:flavin adenine dinucleotide binding"/>
    <property type="evidence" value="ECO:0007669"/>
    <property type="project" value="TreeGrafter"/>
</dbReference>
<dbReference type="Proteomes" id="UP000007799">
    <property type="component" value="Unassembled WGS sequence"/>
</dbReference>
<dbReference type="EMBL" id="GL832968">
    <property type="protein sequence ID" value="EGD74274.1"/>
    <property type="molecule type" value="Genomic_DNA"/>
</dbReference>
<name>F2UCG7_SALR5</name>
<accession>F2UCG7</accession>
<dbReference type="GO" id="GO:0016491">
    <property type="term" value="F:oxidoreductase activity"/>
    <property type="evidence" value="ECO:0007669"/>
    <property type="project" value="UniProtKB-KW"/>
</dbReference>
<evidence type="ECO:0000256" key="1">
    <source>
        <dbReference type="ARBA" id="ARBA00005995"/>
    </source>
</evidence>
<dbReference type="RefSeq" id="XP_004993174.1">
    <property type="nucleotide sequence ID" value="XM_004993117.1"/>
</dbReference>
<gene>
    <name evidence="5" type="ORF">PTSG_06283</name>
</gene>
<feature type="region of interest" description="Disordered" evidence="3">
    <location>
        <begin position="59"/>
        <end position="141"/>
    </location>
</feature>
<comment type="similarity">
    <text evidence="1">Belongs to the flavin monoamine oxidase family.</text>
</comment>
<feature type="domain" description="PH" evidence="4">
    <location>
        <begin position="6"/>
        <end position="182"/>
    </location>
</feature>
<dbReference type="SMART" id="SM00233">
    <property type="entry name" value="PH"/>
    <property type="match status" value="1"/>
</dbReference>
<dbReference type="SUPFAM" id="SSF50729">
    <property type="entry name" value="PH domain-like"/>
    <property type="match status" value="1"/>
</dbReference>
<dbReference type="InterPro" id="IPR002937">
    <property type="entry name" value="Amino_oxidase"/>
</dbReference>
<dbReference type="SUPFAM" id="SSF51905">
    <property type="entry name" value="FAD/NAD(P)-binding domain"/>
    <property type="match status" value="1"/>
</dbReference>
<dbReference type="Gene3D" id="2.30.29.30">
    <property type="entry name" value="Pleckstrin-homology domain (PH domain)/Phosphotyrosine-binding domain (PTB)"/>
    <property type="match status" value="1"/>
</dbReference>
<dbReference type="PANTHER" id="PTHR10742:SF386">
    <property type="entry name" value="LYSINE-SPECIFIC HISTONE DEMETHYLASE 1A"/>
    <property type="match status" value="1"/>
</dbReference>
<reference evidence="5" key="1">
    <citation type="submission" date="2009-08" db="EMBL/GenBank/DDBJ databases">
        <title>Annotation of Salpingoeca rosetta.</title>
        <authorList>
            <consortium name="The Broad Institute Genome Sequencing Platform"/>
            <person name="Russ C."/>
            <person name="Cuomo C."/>
            <person name="Burger G."/>
            <person name="Gray M.W."/>
            <person name="Holland P.W.H."/>
            <person name="King N."/>
            <person name="Lang F.B.F."/>
            <person name="Roger A.J."/>
            <person name="Ruiz-Trillo I."/>
            <person name="Young S.K."/>
            <person name="Zeng Q."/>
            <person name="Gargeya S."/>
            <person name="Alvarado L."/>
            <person name="Berlin A."/>
            <person name="Chapman S.B."/>
            <person name="Chen Z."/>
            <person name="Freedman E."/>
            <person name="Gellesch M."/>
            <person name="Goldberg J."/>
            <person name="Griggs A."/>
            <person name="Gujja S."/>
            <person name="Heilman E."/>
            <person name="Heiman D."/>
            <person name="Howarth C."/>
            <person name="Mehta T."/>
            <person name="Neiman D."/>
            <person name="Pearson M."/>
            <person name="Roberts A."/>
            <person name="Saif S."/>
            <person name="Shea T."/>
            <person name="Shenoy N."/>
            <person name="Sisk P."/>
            <person name="Stolte C."/>
            <person name="Sykes S."/>
            <person name="White J."/>
            <person name="Yandava C."/>
            <person name="Haas B."/>
            <person name="Nusbaum C."/>
            <person name="Birren B."/>
        </authorList>
    </citation>
    <scope>NUCLEOTIDE SEQUENCE [LARGE SCALE GENOMIC DNA]</scope>
    <source>
        <strain evidence="5">ATCC 50818</strain>
    </source>
</reference>
<organism evidence="6">
    <name type="scientific">Salpingoeca rosetta (strain ATCC 50818 / BSB-021)</name>
    <dbReference type="NCBI Taxonomy" id="946362"/>
    <lineage>
        <taxon>Eukaryota</taxon>
        <taxon>Choanoflagellata</taxon>
        <taxon>Craspedida</taxon>
        <taxon>Salpingoecidae</taxon>
        <taxon>Salpingoeca</taxon>
    </lineage>
</organism>
<protein>
    <recommendedName>
        <fullName evidence="4">PH domain-containing protein</fullName>
    </recommendedName>
</protein>
<dbReference type="KEGG" id="sre:PTSG_06283"/>
<dbReference type="InParanoid" id="F2UCG7"/>